<evidence type="ECO:0000313" key="3">
    <source>
        <dbReference type="EMBL" id="NOU52185.1"/>
    </source>
</evidence>
<keyword evidence="4" id="KW-1185">Reference proteome</keyword>
<protein>
    <recommendedName>
        <fullName evidence="2">ASP external chaperone domain-containing protein</fullName>
    </recommendedName>
</protein>
<evidence type="ECO:0000259" key="2">
    <source>
        <dbReference type="Pfam" id="PF18492"/>
    </source>
</evidence>
<dbReference type="Proteomes" id="UP000586305">
    <property type="component" value="Unassembled WGS sequence"/>
</dbReference>
<keyword evidence="1" id="KW-0732">Signal</keyword>
<feature type="domain" description="ASP external chaperone" evidence="2">
    <location>
        <begin position="47"/>
        <end position="136"/>
    </location>
</feature>
<dbReference type="AlphaFoldDB" id="A0A849VG46"/>
<reference evidence="3 4" key="1">
    <citation type="submission" date="2020-04" db="EMBL/GenBank/DDBJ databases">
        <title>Pseudoalteromonas caenipelagi sp. nov., isolated from a tidal flat.</title>
        <authorList>
            <person name="Park S."/>
            <person name="Yoon J.-H."/>
        </authorList>
    </citation>
    <scope>NUCLEOTIDE SEQUENCE [LARGE SCALE GENOMIC DNA]</scope>
    <source>
        <strain evidence="3 4">JBTF-M23</strain>
    </source>
</reference>
<gene>
    <name evidence="3" type="ORF">HG263_16775</name>
</gene>
<accession>A0A849VG46</accession>
<name>A0A849VG46_9GAMM</name>
<organism evidence="3 4">
    <name type="scientific">Pseudoalteromonas caenipelagi</name>
    <dbReference type="NCBI Taxonomy" id="2726988"/>
    <lineage>
        <taxon>Bacteria</taxon>
        <taxon>Pseudomonadati</taxon>
        <taxon>Pseudomonadota</taxon>
        <taxon>Gammaproteobacteria</taxon>
        <taxon>Alteromonadales</taxon>
        <taxon>Pseudoalteromonadaceae</taxon>
        <taxon>Pseudoalteromonas</taxon>
    </lineage>
</organism>
<feature type="chain" id="PRO_5033050700" description="ASP external chaperone domain-containing protein" evidence="1">
    <location>
        <begin position="19"/>
        <end position="142"/>
    </location>
</feature>
<dbReference type="RefSeq" id="WP_171627243.1">
    <property type="nucleotide sequence ID" value="NZ_JABBPG010000008.1"/>
</dbReference>
<dbReference type="Pfam" id="PF18492">
    <property type="entry name" value="ORF_2_N"/>
    <property type="match status" value="1"/>
</dbReference>
<dbReference type="EMBL" id="JABBPG010000008">
    <property type="protein sequence ID" value="NOU52185.1"/>
    <property type="molecule type" value="Genomic_DNA"/>
</dbReference>
<comment type="caution">
    <text evidence="3">The sequence shown here is derived from an EMBL/GenBank/DDBJ whole genome shotgun (WGS) entry which is preliminary data.</text>
</comment>
<evidence type="ECO:0000256" key="1">
    <source>
        <dbReference type="SAM" id="SignalP"/>
    </source>
</evidence>
<dbReference type="InterPro" id="IPR040536">
    <property type="entry name" value="ASPCH"/>
</dbReference>
<proteinExistence type="predicted"/>
<sequence>MKKLFVLCAMTASSAVFANTPISFDGLKDVTVQDISQLQLDSQTTVGDVLSGEAVTKGQVIIGDNGLSAYEATGEVLIQLASFADADEVAKAHGLTLKQAYKSFYVVTASEQNLAKVLAGLKKEGTVVSANLGLKNLDTKIN</sequence>
<evidence type="ECO:0000313" key="4">
    <source>
        <dbReference type="Proteomes" id="UP000586305"/>
    </source>
</evidence>
<feature type="signal peptide" evidence="1">
    <location>
        <begin position="1"/>
        <end position="18"/>
    </location>
</feature>